<reference evidence="1 2" key="1">
    <citation type="submission" date="2020-08" db="EMBL/GenBank/DDBJ databases">
        <title>Cohnella phylogeny.</title>
        <authorList>
            <person name="Dunlap C."/>
        </authorList>
    </citation>
    <scope>NUCLEOTIDE SEQUENCE [LARGE SCALE GENOMIC DNA]</scope>
    <source>
        <strain evidence="1 2">CBP 2801</strain>
    </source>
</reference>
<organism evidence="1 2">
    <name type="scientific">Cohnella zeiphila</name>
    <dbReference type="NCBI Taxonomy" id="2761120"/>
    <lineage>
        <taxon>Bacteria</taxon>
        <taxon>Bacillati</taxon>
        <taxon>Bacillota</taxon>
        <taxon>Bacilli</taxon>
        <taxon>Bacillales</taxon>
        <taxon>Paenibacillaceae</taxon>
        <taxon>Cohnella</taxon>
    </lineage>
</organism>
<dbReference type="Proteomes" id="UP000564644">
    <property type="component" value="Unassembled WGS sequence"/>
</dbReference>
<dbReference type="Pfam" id="PF13376">
    <property type="entry name" value="OmdA"/>
    <property type="match status" value="1"/>
</dbReference>
<keyword evidence="2" id="KW-1185">Reference proteome</keyword>
<protein>
    <submittedName>
        <fullName evidence="1">YdeI/OmpD-associated family protein</fullName>
    </submittedName>
</protein>
<accession>A0A7X0SNH2</accession>
<dbReference type="RefSeq" id="WP_185128637.1">
    <property type="nucleotide sequence ID" value="NZ_JACJVO010000009.1"/>
</dbReference>
<sequence>MSGKSGELPILFFENPASLIEWLEENHAASPGFRLKLAKKGSGLKSVTYDEAMDCALRYGWVDSQKEALDDLAWLQRFTPRGPRSIWSKINREKAERLIAAGLMKPSGLAAIEAAKRDGRWDKAYASQSIAEVPEDFAAELKRNPKAAAFFETLDRQNRYAMLFRIHQAKKPETREKRIREFIGMLERGETLYPKAKAKKV</sequence>
<dbReference type="AlphaFoldDB" id="A0A7X0SNH2"/>
<proteinExistence type="predicted"/>
<evidence type="ECO:0000313" key="2">
    <source>
        <dbReference type="Proteomes" id="UP000564644"/>
    </source>
</evidence>
<dbReference type="EMBL" id="JACJVO010000009">
    <property type="protein sequence ID" value="MBB6730983.1"/>
    <property type="molecule type" value="Genomic_DNA"/>
</dbReference>
<evidence type="ECO:0000313" key="1">
    <source>
        <dbReference type="EMBL" id="MBB6730983.1"/>
    </source>
</evidence>
<name>A0A7X0SNH2_9BACL</name>
<gene>
    <name evidence="1" type="ORF">H7C18_08710</name>
</gene>
<comment type="caution">
    <text evidence="1">The sequence shown here is derived from an EMBL/GenBank/DDBJ whole genome shotgun (WGS) entry which is preliminary data.</text>
</comment>